<organism evidence="3 4">
    <name type="scientific">Rhynchosporium secalis</name>
    <name type="common">Barley scald fungus</name>
    <dbReference type="NCBI Taxonomy" id="38038"/>
    <lineage>
        <taxon>Eukaryota</taxon>
        <taxon>Fungi</taxon>
        <taxon>Dikarya</taxon>
        <taxon>Ascomycota</taxon>
        <taxon>Pezizomycotina</taxon>
        <taxon>Leotiomycetes</taxon>
        <taxon>Helotiales</taxon>
        <taxon>Ploettnerulaceae</taxon>
        <taxon>Rhynchosporium</taxon>
    </lineage>
</organism>
<keyword evidence="2" id="KW-0732">Signal</keyword>
<proteinExistence type="predicted"/>
<evidence type="ECO:0000256" key="1">
    <source>
        <dbReference type="SAM" id="MobiDB-lite"/>
    </source>
</evidence>
<dbReference type="EMBL" id="FJVC01000026">
    <property type="protein sequence ID" value="CZT41191.1"/>
    <property type="molecule type" value="Genomic_DNA"/>
</dbReference>
<feature type="chain" id="PRO_5009447666" description="Extracellular membrane protein CFEM domain-containing protein" evidence="2">
    <location>
        <begin position="19"/>
        <end position="338"/>
    </location>
</feature>
<protein>
    <recommendedName>
        <fullName evidence="5">Extracellular membrane protein CFEM domain-containing protein</fullName>
    </recommendedName>
</protein>
<evidence type="ECO:0008006" key="5">
    <source>
        <dbReference type="Google" id="ProtNLM"/>
    </source>
</evidence>
<evidence type="ECO:0000313" key="4">
    <source>
        <dbReference type="Proteomes" id="UP000177625"/>
    </source>
</evidence>
<name>A0A1E1LWG0_RHYSE</name>
<sequence length="338" mass="34916">MRASLLNFGAMALSTVTANTYPDCEPDNCYRNLINPRFAQEIGGFCIGYLSESIIDIPKDYHNCAGDSQAIKSACSCITYSLTHTTSASSATSTSDSTSVYTTSSLIQITSSSSSAEPMTSVESTTRSNEGTATSTTSYSTSTPLEISTSTPTETSKPEPPISSSTSAASISTISSSKTDYTTSTIYAITEYTITTCAPTIPNCFSAPHVTTSTYILSTTICPVAPFPTSIPTGPVTSKYTYYTTETHSSSGHISTIVYPTSTGIVTIVVPTQIPGETLIYNTLPPFIPPSVTPGTGGAPTKTASSTGLGVTAAAARRLSGSVEMLVGAGGAIVVALL</sequence>
<reference evidence="4" key="1">
    <citation type="submission" date="2016-03" db="EMBL/GenBank/DDBJ databases">
        <authorList>
            <person name="Guldener U."/>
        </authorList>
    </citation>
    <scope>NUCLEOTIDE SEQUENCE [LARGE SCALE GENOMIC DNA]</scope>
</reference>
<dbReference type="Proteomes" id="UP000177625">
    <property type="component" value="Unassembled WGS sequence"/>
</dbReference>
<dbReference type="AlphaFoldDB" id="A0A1E1LWG0"/>
<evidence type="ECO:0000256" key="2">
    <source>
        <dbReference type="SAM" id="SignalP"/>
    </source>
</evidence>
<feature type="signal peptide" evidence="2">
    <location>
        <begin position="1"/>
        <end position="18"/>
    </location>
</feature>
<feature type="region of interest" description="Disordered" evidence="1">
    <location>
        <begin position="112"/>
        <end position="169"/>
    </location>
</feature>
<feature type="compositionally biased region" description="Low complexity" evidence="1">
    <location>
        <begin position="132"/>
        <end position="155"/>
    </location>
</feature>
<feature type="compositionally biased region" description="Polar residues" evidence="1">
    <location>
        <begin position="116"/>
        <end position="131"/>
    </location>
</feature>
<evidence type="ECO:0000313" key="3">
    <source>
        <dbReference type="EMBL" id="CZT41191.1"/>
    </source>
</evidence>
<gene>
    <name evidence="3" type="ORF">RSE6_00904</name>
</gene>
<accession>A0A1E1LWG0</accession>
<keyword evidence="4" id="KW-1185">Reference proteome</keyword>